<gene>
    <name evidence="3" type="ORF">H8E19_18670</name>
</gene>
<dbReference type="Pfam" id="PF01755">
    <property type="entry name" value="Glyco_transf_25"/>
    <property type="match status" value="1"/>
</dbReference>
<evidence type="ECO:0000313" key="4">
    <source>
        <dbReference type="Proteomes" id="UP000650524"/>
    </source>
</evidence>
<evidence type="ECO:0000256" key="1">
    <source>
        <dbReference type="SAM" id="Phobius"/>
    </source>
</evidence>
<comment type="caution">
    <text evidence="3">The sequence shown here is derived from an EMBL/GenBank/DDBJ whole genome shotgun (WGS) entry which is preliminary data.</text>
</comment>
<reference evidence="3 4" key="1">
    <citation type="submission" date="2020-08" db="EMBL/GenBank/DDBJ databases">
        <title>Bridging the membrane lipid divide: bacteria of the FCB group superphylum have the potential to synthesize archaeal ether lipids.</title>
        <authorList>
            <person name="Villanueva L."/>
            <person name="Von Meijenfeldt F.A.B."/>
            <person name="Westbye A.B."/>
            <person name="Yadav S."/>
            <person name="Hopmans E.C."/>
            <person name="Dutilh B.E."/>
            <person name="Sinninghe Damste J.S."/>
        </authorList>
    </citation>
    <scope>NUCLEOTIDE SEQUENCE [LARGE SCALE GENOMIC DNA]</scope>
    <source>
        <strain evidence="3">NIOZ-UU27</strain>
    </source>
</reference>
<keyword evidence="1" id="KW-0472">Membrane</keyword>
<keyword evidence="1" id="KW-0812">Transmembrane</keyword>
<accession>A0A8J6N3W1</accession>
<keyword evidence="1" id="KW-1133">Transmembrane helix</keyword>
<feature type="domain" description="Glycosyl transferase family 25" evidence="2">
    <location>
        <begin position="56"/>
        <end position="173"/>
    </location>
</feature>
<dbReference type="Proteomes" id="UP000650524">
    <property type="component" value="Unassembled WGS sequence"/>
</dbReference>
<dbReference type="AlphaFoldDB" id="A0A8J6N3W1"/>
<name>A0A8J6N3W1_9DELT</name>
<dbReference type="EMBL" id="JACNJD010000385">
    <property type="protein sequence ID" value="MBC8179433.1"/>
    <property type="molecule type" value="Genomic_DNA"/>
</dbReference>
<proteinExistence type="predicted"/>
<protein>
    <submittedName>
        <fullName evidence="3">Glycosyltransferase family 25 protein</fullName>
    </submittedName>
</protein>
<feature type="transmembrane region" description="Helical" evidence="1">
    <location>
        <begin position="216"/>
        <end position="237"/>
    </location>
</feature>
<evidence type="ECO:0000259" key="2">
    <source>
        <dbReference type="Pfam" id="PF01755"/>
    </source>
</evidence>
<evidence type="ECO:0000313" key="3">
    <source>
        <dbReference type="EMBL" id="MBC8179433.1"/>
    </source>
</evidence>
<organism evidence="3 4">
    <name type="scientific">Candidatus Desulfacyla euxinica</name>
    <dbReference type="NCBI Taxonomy" id="2841693"/>
    <lineage>
        <taxon>Bacteria</taxon>
        <taxon>Deltaproteobacteria</taxon>
        <taxon>Candidatus Desulfacyla</taxon>
    </lineage>
</organism>
<sequence length="239" mass="27950">MPENFATYWEYFDKIYCISLYERVDRREQARAQFRSVGLADRVEFMIVNKHPVDCEQGIYESHILCMEKAIRAHADTIVIFEDDIIFDRFNPDTLKKCIGFLKTNTDSKMMFFGCMVKKSRKTDNSSVLKIRFRSLAHAYALTAEFAKTIVKIPWQKIPFDDMLRGITGTEMYAVYPSFAFQSNSRSDNQRCLTLDKFRRLCGGLRRIQKMNEFFNYNKTLIIGAHILLVLLIIAIITL</sequence>
<dbReference type="InterPro" id="IPR002654">
    <property type="entry name" value="Glyco_trans_25"/>
</dbReference>